<sequence>MDESTPPQSTHARKLSLQDREVHRFVSVLLDVLLARYPSHSLTLPPINWSYRPHVSRDKGLCAFAQLAAFRLGVKRAMVSLIDARNQYILAEGAGGVSVASAADLWLDTTVLKRQDAVCEQCLDSTATGRNDDGQSFTCPGLIVEDCRLDDRFKDRPYVLGEPGVFYFNEQGLNFSSGDDETESSAGEGEMASSAASRDARQGRRRSREMDHKELLRKIPGARNVVFVPLYDVIEEKLMAGCFLWTSMTGGQMMNLDDDLSYLRAFGNCIMSEVARLNVQKNEAAKTTFIASMSHELRSPLHGILGAAEFLVETATDSYQAGLITSIATCGKTLLDTLNHVLDYSKINKLGRTQMQRNDKQNKGVKLHSDANMDSINMTAEVDLGVLVEEVVEAVTAGHAFAKLQHGSILSTTEKGRGLTGTGRQLMSVNSLSGAESNVQESPEGSVSVLLDIEPKRSWLVKTQAGALRRILMNLLGNALKYTRSGFVAVSLRATEESEDASHINALVRVVDSGKGMTEEYLRDRLFVAFSQEDTFQPGTGLGLSIVKQIVDSLGGTIHVKSQQGVGTEVEVNLSLDANDEPAAGDLASDDVTRVLVPKVEGRHMVLLDPWAGRPGTERTARLQETLREVCERWFEMRVTKSTVMDQHEADFYLYSEPPPVDALVEEVRSGGLKATSGKKIPLILVCLNAADAIAVGRHSSKRLAELGGIVEVIPQPCGPRKLARALDMCLKRMQEVAETAHEDRADEYESAVNSAVDVEATRRAGKASEPMKAQQGERSESTPPSSRLKRKTAIDSVPLSSAVAFPFPPPLDSETPGLESEINLAAPTQPEKAPEKASRVSNGEPDPDAPLNILVVDDNNINLHLLTTFMKRNGYTYAAAENGLEAVQKYRESCVALSHAPLANDTKPHSPIDYVLMDINMPVMNGVEATKRIRELEREFKVKGAGIIALTGLGSKEAKREAEAAGVDLFLPKPVKFGELKKLLVKR</sequence>
<dbReference type="GO" id="GO:0000155">
    <property type="term" value="F:phosphorelay sensor kinase activity"/>
    <property type="evidence" value="ECO:0007669"/>
    <property type="project" value="InterPro"/>
</dbReference>
<accession>A0A4U0X8H9</accession>
<evidence type="ECO:0000256" key="2">
    <source>
        <dbReference type="PROSITE-ProRule" id="PRU00169"/>
    </source>
</evidence>
<feature type="compositionally biased region" description="Basic and acidic residues" evidence="3">
    <location>
        <begin position="198"/>
        <end position="212"/>
    </location>
</feature>
<dbReference type="Proteomes" id="UP000309340">
    <property type="component" value="Unassembled WGS sequence"/>
</dbReference>
<evidence type="ECO:0008006" key="8">
    <source>
        <dbReference type="Google" id="ProtNLM"/>
    </source>
</evidence>
<dbReference type="InterPro" id="IPR001789">
    <property type="entry name" value="Sig_transdc_resp-reg_receiver"/>
</dbReference>
<evidence type="ECO:0000256" key="3">
    <source>
        <dbReference type="SAM" id="MobiDB-lite"/>
    </source>
</evidence>
<dbReference type="InterPro" id="IPR050956">
    <property type="entry name" value="2C_system_His_kinase"/>
</dbReference>
<feature type="domain" description="Histidine kinase" evidence="4">
    <location>
        <begin position="292"/>
        <end position="578"/>
    </location>
</feature>
<protein>
    <recommendedName>
        <fullName evidence="8">Histidine kinase</fullName>
    </recommendedName>
</protein>
<dbReference type="CDD" id="cd00082">
    <property type="entry name" value="HisKA"/>
    <property type="match status" value="1"/>
</dbReference>
<dbReference type="AlphaFoldDB" id="A0A4U0X8H9"/>
<proteinExistence type="predicted"/>
<dbReference type="SUPFAM" id="SSF47384">
    <property type="entry name" value="Homodimeric domain of signal transducing histidine kinase"/>
    <property type="match status" value="1"/>
</dbReference>
<dbReference type="InterPro" id="IPR011006">
    <property type="entry name" value="CheY-like_superfamily"/>
</dbReference>
<keyword evidence="7" id="KW-1185">Reference proteome</keyword>
<dbReference type="InterPro" id="IPR003661">
    <property type="entry name" value="HisK_dim/P_dom"/>
</dbReference>
<dbReference type="PANTHER" id="PTHR43719">
    <property type="entry name" value="TWO-COMPONENT HISTIDINE KINASE"/>
    <property type="match status" value="1"/>
</dbReference>
<dbReference type="PROSITE" id="PS50110">
    <property type="entry name" value="RESPONSE_REGULATORY"/>
    <property type="match status" value="1"/>
</dbReference>
<dbReference type="SMART" id="SM00448">
    <property type="entry name" value="REC"/>
    <property type="match status" value="1"/>
</dbReference>
<feature type="region of interest" description="Disordered" evidence="3">
    <location>
        <begin position="178"/>
        <end position="212"/>
    </location>
</feature>
<dbReference type="SUPFAM" id="SSF52172">
    <property type="entry name" value="CheY-like"/>
    <property type="match status" value="1"/>
</dbReference>
<dbReference type="STRING" id="329884.A0A4U0X8H9"/>
<dbReference type="Pfam" id="PF02518">
    <property type="entry name" value="HATPase_c"/>
    <property type="match status" value="1"/>
</dbReference>
<dbReference type="Gene3D" id="1.10.287.130">
    <property type="match status" value="1"/>
</dbReference>
<dbReference type="InterPro" id="IPR003594">
    <property type="entry name" value="HATPase_dom"/>
</dbReference>
<dbReference type="InterPro" id="IPR004358">
    <property type="entry name" value="Sig_transdc_His_kin-like_C"/>
</dbReference>
<dbReference type="EMBL" id="NAJQ01000344">
    <property type="protein sequence ID" value="TKA71608.1"/>
    <property type="molecule type" value="Genomic_DNA"/>
</dbReference>
<comment type="caution">
    <text evidence="6">The sequence shown here is derived from an EMBL/GenBank/DDBJ whole genome shotgun (WGS) entry which is preliminary data.</text>
</comment>
<dbReference type="SMART" id="SM00388">
    <property type="entry name" value="HisKA"/>
    <property type="match status" value="1"/>
</dbReference>
<dbReference type="FunFam" id="1.10.287.130:FF:000023">
    <property type="entry name" value="Sensor histidine kinase/response regulator, putative"/>
    <property type="match status" value="1"/>
</dbReference>
<evidence type="ECO:0000256" key="1">
    <source>
        <dbReference type="ARBA" id="ARBA00022553"/>
    </source>
</evidence>
<dbReference type="PROSITE" id="PS50109">
    <property type="entry name" value="HIS_KIN"/>
    <property type="match status" value="1"/>
</dbReference>
<keyword evidence="1 2" id="KW-0597">Phosphoprotein</keyword>
<dbReference type="InterPro" id="IPR036097">
    <property type="entry name" value="HisK_dim/P_sf"/>
</dbReference>
<dbReference type="PANTHER" id="PTHR43719:SF11">
    <property type="entry name" value="HISTIDINE KINASE_RESPONSE REGULATOR, PUTATIVE-RELATED"/>
    <property type="match status" value="1"/>
</dbReference>
<feature type="compositionally biased region" description="Low complexity" evidence="3">
    <location>
        <begin position="184"/>
        <end position="197"/>
    </location>
</feature>
<evidence type="ECO:0000259" key="5">
    <source>
        <dbReference type="PROSITE" id="PS50110"/>
    </source>
</evidence>
<dbReference type="Pfam" id="PF00072">
    <property type="entry name" value="Response_reg"/>
    <property type="match status" value="1"/>
</dbReference>
<feature type="region of interest" description="Disordered" evidence="3">
    <location>
        <begin position="827"/>
        <end position="847"/>
    </location>
</feature>
<dbReference type="Gene3D" id="3.30.565.10">
    <property type="entry name" value="Histidine kinase-like ATPase, C-terminal domain"/>
    <property type="match status" value="1"/>
</dbReference>
<dbReference type="Pfam" id="PF00512">
    <property type="entry name" value="HisKA"/>
    <property type="match status" value="1"/>
</dbReference>
<evidence type="ECO:0000313" key="6">
    <source>
        <dbReference type="EMBL" id="TKA71608.1"/>
    </source>
</evidence>
<dbReference type="PRINTS" id="PR00344">
    <property type="entry name" value="BCTRLSENSOR"/>
</dbReference>
<dbReference type="CDD" id="cd17546">
    <property type="entry name" value="REC_hyHK_CKI1_RcsC-like"/>
    <property type="match status" value="1"/>
</dbReference>
<feature type="region of interest" description="Disordered" evidence="3">
    <location>
        <begin position="742"/>
        <end position="793"/>
    </location>
</feature>
<dbReference type="SMART" id="SM00387">
    <property type="entry name" value="HATPase_c"/>
    <property type="match status" value="1"/>
</dbReference>
<dbReference type="InterPro" id="IPR036890">
    <property type="entry name" value="HATPase_C_sf"/>
</dbReference>
<organism evidence="6 7">
    <name type="scientific">Friedmanniomyces simplex</name>
    <dbReference type="NCBI Taxonomy" id="329884"/>
    <lineage>
        <taxon>Eukaryota</taxon>
        <taxon>Fungi</taxon>
        <taxon>Dikarya</taxon>
        <taxon>Ascomycota</taxon>
        <taxon>Pezizomycotina</taxon>
        <taxon>Dothideomycetes</taxon>
        <taxon>Dothideomycetidae</taxon>
        <taxon>Mycosphaerellales</taxon>
        <taxon>Teratosphaeriaceae</taxon>
        <taxon>Friedmanniomyces</taxon>
    </lineage>
</organism>
<dbReference type="Gene3D" id="3.40.50.2300">
    <property type="match status" value="1"/>
</dbReference>
<feature type="domain" description="Response regulatory" evidence="5">
    <location>
        <begin position="853"/>
        <end position="988"/>
    </location>
</feature>
<feature type="modified residue" description="4-aspartylphosphate" evidence="2">
    <location>
        <position position="919"/>
    </location>
</feature>
<dbReference type="OrthoDB" id="303614at2759"/>
<dbReference type="InterPro" id="IPR005467">
    <property type="entry name" value="His_kinase_dom"/>
</dbReference>
<dbReference type="SUPFAM" id="SSF55874">
    <property type="entry name" value="ATPase domain of HSP90 chaperone/DNA topoisomerase II/histidine kinase"/>
    <property type="match status" value="1"/>
</dbReference>
<name>A0A4U0X8H9_9PEZI</name>
<evidence type="ECO:0000313" key="7">
    <source>
        <dbReference type="Proteomes" id="UP000309340"/>
    </source>
</evidence>
<evidence type="ECO:0000259" key="4">
    <source>
        <dbReference type="PROSITE" id="PS50109"/>
    </source>
</evidence>
<reference evidence="6 7" key="1">
    <citation type="submission" date="2017-03" db="EMBL/GenBank/DDBJ databases">
        <title>Genomes of endolithic fungi from Antarctica.</title>
        <authorList>
            <person name="Coleine C."/>
            <person name="Masonjones S."/>
            <person name="Stajich J.E."/>
        </authorList>
    </citation>
    <scope>NUCLEOTIDE SEQUENCE [LARGE SCALE GENOMIC DNA]</scope>
    <source>
        <strain evidence="6 7">CCFEE 5184</strain>
    </source>
</reference>
<gene>
    <name evidence="6" type="ORF">B0A55_07259</name>
</gene>